<dbReference type="Gene3D" id="3.30.1330.30">
    <property type="match status" value="1"/>
</dbReference>
<keyword evidence="1 4" id="KW-0489">Methyltransferase</keyword>
<organism evidence="4 5">
    <name type="scientific">Taylorella equigenitalis (strain MCE9)</name>
    <dbReference type="NCBI Taxonomy" id="937774"/>
    <lineage>
        <taxon>Bacteria</taxon>
        <taxon>Pseudomonadati</taxon>
        <taxon>Pseudomonadota</taxon>
        <taxon>Betaproteobacteria</taxon>
        <taxon>Burkholderiales</taxon>
        <taxon>Alcaligenaceae</taxon>
        <taxon>Taylorella</taxon>
    </lineage>
</organism>
<dbReference type="Pfam" id="PF00588">
    <property type="entry name" value="SpoU_methylase"/>
    <property type="match status" value="1"/>
</dbReference>
<dbReference type="AlphaFoldDB" id="A0A654KIV0"/>
<evidence type="ECO:0000256" key="2">
    <source>
        <dbReference type="ARBA" id="ARBA00022679"/>
    </source>
</evidence>
<gene>
    <name evidence="4" type="ordered locus">TEQUI_1416</name>
</gene>
<dbReference type="SUPFAM" id="SSF75217">
    <property type="entry name" value="alpha/beta knot"/>
    <property type="match status" value="1"/>
</dbReference>
<keyword evidence="2 4" id="KW-0808">Transferase</keyword>
<dbReference type="GO" id="GO:0003723">
    <property type="term" value="F:RNA binding"/>
    <property type="evidence" value="ECO:0007669"/>
    <property type="project" value="InterPro"/>
</dbReference>
<dbReference type="KEGG" id="teq:TEQUI_1416"/>
<dbReference type="GO" id="GO:0006396">
    <property type="term" value="P:RNA processing"/>
    <property type="evidence" value="ECO:0007669"/>
    <property type="project" value="InterPro"/>
</dbReference>
<dbReference type="InterPro" id="IPR029064">
    <property type="entry name" value="Ribosomal_eL30-like_sf"/>
</dbReference>
<dbReference type="SUPFAM" id="SSF55315">
    <property type="entry name" value="L30e-like"/>
    <property type="match status" value="1"/>
</dbReference>
<dbReference type="GO" id="GO:0032259">
    <property type="term" value="P:methylation"/>
    <property type="evidence" value="ECO:0007669"/>
    <property type="project" value="UniProtKB-KW"/>
</dbReference>
<proteinExistence type="predicted"/>
<name>A0A654KIV0_TAYEM</name>
<evidence type="ECO:0000313" key="5">
    <source>
        <dbReference type="Proteomes" id="UP000007472"/>
    </source>
</evidence>
<dbReference type="EMBL" id="CP002456">
    <property type="protein sequence ID" value="ADU92330.1"/>
    <property type="molecule type" value="Genomic_DNA"/>
</dbReference>
<dbReference type="GO" id="GO:0008173">
    <property type="term" value="F:RNA methyltransferase activity"/>
    <property type="evidence" value="ECO:0007669"/>
    <property type="project" value="InterPro"/>
</dbReference>
<evidence type="ECO:0000313" key="4">
    <source>
        <dbReference type="EMBL" id="ADU92330.1"/>
    </source>
</evidence>
<dbReference type="Proteomes" id="UP000007472">
    <property type="component" value="Chromosome"/>
</dbReference>
<dbReference type="CDD" id="cd18095">
    <property type="entry name" value="SpoU-like_rRNA-MTase"/>
    <property type="match status" value="1"/>
</dbReference>
<dbReference type="InterPro" id="IPR029028">
    <property type="entry name" value="Alpha/beta_knot_MTases"/>
</dbReference>
<accession>A0A654KIV0</accession>
<dbReference type="Gene3D" id="3.40.1280.10">
    <property type="match status" value="1"/>
</dbReference>
<dbReference type="PANTHER" id="PTHR43191:SF2">
    <property type="entry name" value="RRNA METHYLTRANSFERASE 3, MITOCHONDRIAL"/>
    <property type="match status" value="1"/>
</dbReference>
<evidence type="ECO:0000259" key="3">
    <source>
        <dbReference type="Pfam" id="PF00588"/>
    </source>
</evidence>
<dbReference type="InterPro" id="IPR029026">
    <property type="entry name" value="tRNA_m1G_MTases_N"/>
</dbReference>
<feature type="domain" description="tRNA/rRNA methyltransferase SpoU type" evidence="3">
    <location>
        <begin position="109"/>
        <end position="250"/>
    </location>
</feature>
<reference evidence="4 5" key="1">
    <citation type="journal article" date="2011" name="J. Bacteriol.">
        <title>Genome sequence of Taylorella equigenitalis MCE9, the causative agent of contagious equine metritis.</title>
        <authorList>
            <person name="Hebert L."/>
            <person name="Moumen B."/>
            <person name="Duquesne F."/>
            <person name="Breuil M.F."/>
            <person name="Laugier C."/>
            <person name="Batto J.M."/>
            <person name="Renault P."/>
            <person name="Petry S."/>
        </authorList>
    </citation>
    <scope>NUCLEOTIDE SEQUENCE [LARGE SCALE GENOMIC DNA]</scope>
    <source>
        <strain evidence="4 5">MCE9</strain>
    </source>
</reference>
<dbReference type="InterPro" id="IPR051259">
    <property type="entry name" value="rRNA_Methyltransferase"/>
</dbReference>
<evidence type="ECO:0000256" key="1">
    <source>
        <dbReference type="ARBA" id="ARBA00022603"/>
    </source>
</evidence>
<dbReference type="PANTHER" id="PTHR43191">
    <property type="entry name" value="RRNA METHYLTRANSFERASE 3"/>
    <property type="match status" value="1"/>
</dbReference>
<dbReference type="InterPro" id="IPR001537">
    <property type="entry name" value="SpoU_MeTrfase"/>
</dbReference>
<protein>
    <submittedName>
        <fullName evidence="4">RNA methyltransferase, TrmH family</fullName>
    </submittedName>
</protein>
<sequence length="259" mass="28517">MEIITSKENLYYKNLKKALSNNKCTQTVLEGPHLVKQWLDSGRAFNKFVMSETLYNKGGNDFEGYTISNPIVLSDNLFKSLSEVVTNQGILLLIDIPTYNINNLSMQNTIVLLDSIQDPGNLGTLLRTCVAVGISDVALNKGCSSAWSSKVLRSAQGSHAFLKIYHHVDLIGLIEILQAGGYEIIATALDLSSKNLFELNLNKKIAWIFGNEGNGVSSEILSLGLEKCIIPINQNIESLNVGVAASICLYEQYRQKTSR</sequence>